<organism evidence="2 3">
    <name type="scientific">Oryza sativa subsp. japonica</name>
    <name type="common">Rice</name>
    <dbReference type="NCBI Taxonomy" id="39947"/>
    <lineage>
        <taxon>Eukaryota</taxon>
        <taxon>Viridiplantae</taxon>
        <taxon>Streptophyta</taxon>
        <taxon>Embryophyta</taxon>
        <taxon>Tracheophyta</taxon>
        <taxon>Spermatophyta</taxon>
        <taxon>Magnoliopsida</taxon>
        <taxon>Liliopsida</taxon>
        <taxon>Poales</taxon>
        <taxon>Poaceae</taxon>
        <taxon>BOP clade</taxon>
        <taxon>Oryzoideae</taxon>
        <taxon>Oryzeae</taxon>
        <taxon>Oryzinae</taxon>
        <taxon>Oryza</taxon>
        <taxon>Oryza sativa</taxon>
    </lineage>
</organism>
<accession>Q6ZF03</accession>
<feature type="compositionally biased region" description="Basic and acidic residues" evidence="1">
    <location>
        <begin position="106"/>
        <end position="116"/>
    </location>
</feature>
<evidence type="ECO:0000256" key="1">
    <source>
        <dbReference type="SAM" id="MobiDB-lite"/>
    </source>
</evidence>
<reference evidence="3" key="2">
    <citation type="journal article" date="2008" name="Nucleic Acids Res.">
        <title>The rice annotation project database (RAP-DB): 2008 update.</title>
        <authorList>
            <consortium name="The rice annotation project (RAP)"/>
        </authorList>
    </citation>
    <scope>GENOME REANNOTATION</scope>
    <source>
        <strain evidence="3">cv. Nipponbare</strain>
    </source>
</reference>
<evidence type="ECO:0000313" key="2">
    <source>
        <dbReference type="EMBL" id="BAC83428.1"/>
    </source>
</evidence>
<protein>
    <submittedName>
        <fullName evidence="2">Uncharacterized protein</fullName>
    </submittedName>
</protein>
<feature type="compositionally biased region" description="Low complexity" evidence="1">
    <location>
        <begin position="1"/>
        <end position="16"/>
    </location>
</feature>
<proteinExistence type="predicted"/>
<dbReference type="EMBL" id="AP004307">
    <property type="protein sequence ID" value="BAC83428.1"/>
    <property type="molecule type" value="Genomic_DNA"/>
</dbReference>
<feature type="region of interest" description="Disordered" evidence="1">
    <location>
        <begin position="94"/>
        <end position="116"/>
    </location>
</feature>
<feature type="region of interest" description="Disordered" evidence="1">
    <location>
        <begin position="1"/>
        <end position="74"/>
    </location>
</feature>
<dbReference type="AlphaFoldDB" id="Q6ZF03"/>
<sequence>MTARGAATSSSSSAEASGKDGDGAAPESPATRSQLLPEVAPPPTPGRHPIEVAPPVAGRRPKLSRVNARPPALGRRAAACPLPATACSQLLPRRWQRRASRLPAVRSEERKKEREE</sequence>
<dbReference type="Proteomes" id="UP000000763">
    <property type="component" value="Chromosome 7"/>
</dbReference>
<name>Q6ZF03_ORYSJ</name>
<gene>
    <name evidence="2" type="primary">P0534H07.10</name>
</gene>
<reference evidence="3" key="1">
    <citation type="journal article" date="2005" name="Nature">
        <title>The map-based sequence of the rice genome.</title>
        <authorList>
            <consortium name="International rice genome sequencing project (IRGSP)"/>
            <person name="Matsumoto T."/>
            <person name="Wu J."/>
            <person name="Kanamori H."/>
            <person name="Katayose Y."/>
            <person name="Fujisawa M."/>
            <person name="Namiki N."/>
            <person name="Mizuno H."/>
            <person name="Yamamoto K."/>
            <person name="Antonio B.A."/>
            <person name="Baba T."/>
            <person name="Sakata K."/>
            <person name="Nagamura Y."/>
            <person name="Aoki H."/>
            <person name="Arikawa K."/>
            <person name="Arita K."/>
            <person name="Bito T."/>
            <person name="Chiden Y."/>
            <person name="Fujitsuka N."/>
            <person name="Fukunaka R."/>
            <person name="Hamada M."/>
            <person name="Harada C."/>
            <person name="Hayashi A."/>
            <person name="Hijishita S."/>
            <person name="Honda M."/>
            <person name="Hosokawa S."/>
            <person name="Ichikawa Y."/>
            <person name="Idonuma A."/>
            <person name="Iijima M."/>
            <person name="Ikeda M."/>
            <person name="Ikeno M."/>
            <person name="Ito K."/>
            <person name="Ito S."/>
            <person name="Ito T."/>
            <person name="Ito Y."/>
            <person name="Ito Y."/>
            <person name="Iwabuchi A."/>
            <person name="Kamiya K."/>
            <person name="Karasawa W."/>
            <person name="Kurita K."/>
            <person name="Katagiri S."/>
            <person name="Kikuta A."/>
            <person name="Kobayashi H."/>
            <person name="Kobayashi N."/>
            <person name="Machita K."/>
            <person name="Maehara T."/>
            <person name="Masukawa M."/>
            <person name="Mizubayashi T."/>
            <person name="Mukai Y."/>
            <person name="Nagasaki H."/>
            <person name="Nagata Y."/>
            <person name="Naito S."/>
            <person name="Nakashima M."/>
            <person name="Nakama Y."/>
            <person name="Nakamichi Y."/>
            <person name="Nakamura M."/>
            <person name="Meguro A."/>
            <person name="Negishi M."/>
            <person name="Ohta I."/>
            <person name="Ohta T."/>
            <person name="Okamoto M."/>
            <person name="Ono N."/>
            <person name="Saji S."/>
            <person name="Sakaguchi M."/>
            <person name="Sakai K."/>
            <person name="Shibata M."/>
            <person name="Shimokawa T."/>
            <person name="Song J."/>
            <person name="Takazaki Y."/>
            <person name="Terasawa K."/>
            <person name="Tsugane M."/>
            <person name="Tsuji K."/>
            <person name="Ueda S."/>
            <person name="Waki K."/>
            <person name="Yamagata H."/>
            <person name="Yamamoto M."/>
            <person name="Yamamoto S."/>
            <person name="Yamane H."/>
            <person name="Yoshiki S."/>
            <person name="Yoshihara R."/>
            <person name="Yukawa K."/>
            <person name="Zhong H."/>
            <person name="Yano M."/>
            <person name="Yuan Q."/>
            <person name="Ouyang S."/>
            <person name="Liu J."/>
            <person name="Jones K.M."/>
            <person name="Gansberger K."/>
            <person name="Moffat K."/>
            <person name="Hill J."/>
            <person name="Bera J."/>
            <person name="Fadrosh D."/>
            <person name="Jin S."/>
            <person name="Johri S."/>
            <person name="Kim M."/>
            <person name="Overton L."/>
            <person name="Reardon M."/>
            <person name="Tsitrin T."/>
            <person name="Vuong H."/>
            <person name="Weaver B."/>
            <person name="Ciecko A."/>
            <person name="Tallon L."/>
            <person name="Jackson J."/>
            <person name="Pai G."/>
            <person name="Aken S.V."/>
            <person name="Utterback T."/>
            <person name="Reidmuller S."/>
            <person name="Feldblyum T."/>
            <person name="Hsiao J."/>
            <person name="Zismann V."/>
            <person name="Iobst S."/>
            <person name="de Vazeille A.R."/>
            <person name="Buell C.R."/>
            <person name="Ying K."/>
            <person name="Li Y."/>
            <person name="Lu T."/>
            <person name="Huang Y."/>
            <person name="Zhao Q."/>
            <person name="Feng Q."/>
            <person name="Zhang L."/>
            <person name="Zhu J."/>
            <person name="Weng Q."/>
            <person name="Mu J."/>
            <person name="Lu Y."/>
            <person name="Fan D."/>
            <person name="Liu Y."/>
            <person name="Guan J."/>
            <person name="Zhang Y."/>
            <person name="Yu S."/>
            <person name="Liu X."/>
            <person name="Zhang Y."/>
            <person name="Hong G."/>
            <person name="Han B."/>
            <person name="Choisne N."/>
            <person name="Demange N."/>
            <person name="Orjeda G."/>
            <person name="Samain S."/>
            <person name="Cattolico L."/>
            <person name="Pelletier E."/>
            <person name="Couloux A."/>
            <person name="Segurens B."/>
            <person name="Wincker P."/>
            <person name="D'Hont A."/>
            <person name="Scarpelli C."/>
            <person name="Weissenbach J."/>
            <person name="Salanoubat M."/>
            <person name="Quetier F."/>
            <person name="Yu Y."/>
            <person name="Kim H.R."/>
            <person name="Rambo T."/>
            <person name="Currie J."/>
            <person name="Collura K."/>
            <person name="Luo M."/>
            <person name="Yang T."/>
            <person name="Ammiraju J.S.S."/>
            <person name="Engler F."/>
            <person name="Soderlund C."/>
            <person name="Wing R.A."/>
            <person name="Palmer L.E."/>
            <person name="de la Bastide M."/>
            <person name="Spiegel L."/>
            <person name="Nascimento L."/>
            <person name="Zutavern T."/>
            <person name="O'Shaughnessy A."/>
            <person name="Dike S."/>
            <person name="Dedhia N."/>
            <person name="Preston R."/>
            <person name="Balija V."/>
            <person name="McCombie W.R."/>
            <person name="Chow T."/>
            <person name="Chen H."/>
            <person name="Chung M."/>
            <person name="Chen C."/>
            <person name="Shaw J."/>
            <person name="Wu H."/>
            <person name="Hsiao K."/>
            <person name="Chao Y."/>
            <person name="Chu M."/>
            <person name="Cheng C."/>
            <person name="Hour A."/>
            <person name="Lee P."/>
            <person name="Lin S."/>
            <person name="Lin Y."/>
            <person name="Liou J."/>
            <person name="Liu S."/>
            <person name="Hsing Y."/>
            <person name="Raghuvanshi S."/>
            <person name="Mohanty A."/>
            <person name="Bharti A.K."/>
            <person name="Gaur A."/>
            <person name="Gupta V."/>
            <person name="Kumar D."/>
            <person name="Ravi V."/>
            <person name="Vij S."/>
            <person name="Kapur A."/>
            <person name="Khurana P."/>
            <person name="Khurana P."/>
            <person name="Khurana J.P."/>
            <person name="Tyagi A.K."/>
            <person name="Gaikwad K."/>
            <person name="Singh A."/>
            <person name="Dalal V."/>
            <person name="Srivastava S."/>
            <person name="Dixit A."/>
            <person name="Pal A.K."/>
            <person name="Ghazi I.A."/>
            <person name="Yadav M."/>
            <person name="Pandit A."/>
            <person name="Bhargava A."/>
            <person name="Sureshbabu K."/>
            <person name="Batra K."/>
            <person name="Sharma T.R."/>
            <person name="Mohapatra T."/>
            <person name="Singh N.K."/>
            <person name="Messing J."/>
            <person name="Nelson A.B."/>
            <person name="Fuks G."/>
            <person name="Kavchok S."/>
            <person name="Keizer G."/>
            <person name="Linton E."/>
            <person name="Llaca V."/>
            <person name="Song R."/>
            <person name="Tanyolac B."/>
            <person name="Young S."/>
            <person name="Ho-Il K."/>
            <person name="Hahn J.H."/>
            <person name="Sangsakoo G."/>
            <person name="Vanavichit A."/>
            <person name="de Mattos Luiz.A.T."/>
            <person name="Zimmer P.D."/>
            <person name="Malone G."/>
            <person name="Dellagostin O."/>
            <person name="de Oliveira A.C."/>
            <person name="Bevan M."/>
            <person name="Bancroft I."/>
            <person name="Minx P."/>
            <person name="Cordum H."/>
            <person name="Wilson R."/>
            <person name="Cheng Z."/>
            <person name="Jin W."/>
            <person name="Jiang J."/>
            <person name="Leong S.A."/>
            <person name="Iwama H."/>
            <person name="Gojobori T."/>
            <person name="Itoh T."/>
            <person name="Niimura Y."/>
            <person name="Fujii Y."/>
            <person name="Habara T."/>
            <person name="Sakai H."/>
            <person name="Sato Y."/>
            <person name="Wilson G."/>
            <person name="Kumar K."/>
            <person name="McCouch S."/>
            <person name="Juretic N."/>
            <person name="Hoen D."/>
            <person name="Wright S."/>
            <person name="Bruskiewich R."/>
            <person name="Bureau T."/>
            <person name="Miyao A."/>
            <person name="Hirochika H."/>
            <person name="Nishikawa T."/>
            <person name="Kadowaki K."/>
            <person name="Sugiura M."/>
            <person name="Burr B."/>
            <person name="Sasaki T."/>
        </authorList>
    </citation>
    <scope>NUCLEOTIDE SEQUENCE [LARGE SCALE GENOMIC DNA]</scope>
    <source>
        <strain evidence="3">cv. Nipponbare</strain>
    </source>
</reference>
<evidence type="ECO:0000313" key="3">
    <source>
        <dbReference type="Proteomes" id="UP000000763"/>
    </source>
</evidence>